<dbReference type="SMR" id="A0A1I7SBL5"/>
<dbReference type="EMBL" id="CAJFCV020000004">
    <property type="protein sequence ID" value="CAG9114455.1"/>
    <property type="molecule type" value="Genomic_DNA"/>
</dbReference>
<dbReference type="AlphaFoldDB" id="A0A1I7SBL5"/>
<dbReference type="Proteomes" id="UP000095284">
    <property type="component" value="Unplaced"/>
</dbReference>
<evidence type="ECO:0000313" key="8">
    <source>
        <dbReference type="Proteomes" id="UP000095284"/>
    </source>
</evidence>
<feature type="repeat" description="WD" evidence="6">
    <location>
        <begin position="112"/>
        <end position="144"/>
    </location>
</feature>
<reference evidence="7" key="2">
    <citation type="submission" date="2020-09" db="EMBL/GenBank/DDBJ databases">
        <authorList>
            <person name="Kikuchi T."/>
        </authorList>
    </citation>
    <scope>NUCLEOTIDE SEQUENCE</scope>
    <source>
        <strain evidence="7">Ka4C1</strain>
    </source>
</reference>
<feature type="repeat" description="WD" evidence="6">
    <location>
        <begin position="244"/>
        <end position="285"/>
    </location>
</feature>
<dbReference type="InterPro" id="IPR001680">
    <property type="entry name" value="WD40_rpt"/>
</dbReference>
<evidence type="ECO:0000256" key="1">
    <source>
        <dbReference type="ARBA" id="ARBA00004123"/>
    </source>
</evidence>
<keyword evidence="3 6" id="KW-0853">WD repeat</keyword>
<dbReference type="WBParaSite" id="BXY_1041400.1">
    <property type="protein sequence ID" value="BXY_1041400.1"/>
    <property type="gene ID" value="BXY_1041400"/>
</dbReference>
<dbReference type="SUPFAM" id="SSF50978">
    <property type="entry name" value="WD40 repeat-like"/>
    <property type="match status" value="1"/>
</dbReference>
<dbReference type="eggNOG" id="KOG1446">
    <property type="taxonomic scope" value="Eukaryota"/>
</dbReference>
<dbReference type="Pfam" id="PF00400">
    <property type="entry name" value="WD40"/>
    <property type="match status" value="3"/>
</dbReference>
<name>A0A1I7SBL5_BURXY</name>
<sequence length="319" mass="35854">MQFNATDTYPVTVDIVRQLVPSRSFPTQSNRFINSLDFDDSGKFLLSAGDDDQLMLYNIMTGDFFRAITSKKYGCSCARYLHSDQHVVHASTKRDDTIRLLSLYDQKYIRYFQGHKETVTGLSVSPIDDMFITSSKDRTIRFWDAKQEVCAGVMNLPEAGAVAFDPEGLVIAVAIGSEQIRLYDKRSYENGPFISFDLGVIKDTQWTNIKFSEDGKSILIMTSGNYHRLIDAFNGGITHSLTGHTNHSGAVLDACFSPDSQFIFCGGTDGRITVWSREDGTIVHQFNSDQRDPVLHCLYNPFYHIMASAGLSTKLWTLQ</sequence>
<proteinExistence type="inferred from homology"/>
<accession>A0A1I7SBL5</accession>
<gene>
    <name evidence="7" type="ORF">BXYJ_LOCUS8509</name>
</gene>
<dbReference type="InterPro" id="IPR036322">
    <property type="entry name" value="WD40_repeat_dom_sf"/>
</dbReference>
<dbReference type="GO" id="GO:0048188">
    <property type="term" value="C:Set1C/COMPASS complex"/>
    <property type="evidence" value="ECO:0007669"/>
    <property type="project" value="TreeGrafter"/>
</dbReference>
<dbReference type="InterPro" id="IPR037867">
    <property type="entry name" value="Swd2/WDR82"/>
</dbReference>
<organism evidence="8 10">
    <name type="scientific">Bursaphelenchus xylophilus</name>
    <name type="common">Pinewood nematode worm</name>
    <name type="synonym">Aphelenchoides xylophilus</name>
    <dbReference type="NCBI Taxonomy" id="6326"/>
    <lineage>
        <taxon>Eukaryota</taxon>
        <taxon>Metazoa</taxon>
        <taxon>Ecdysozoa</taxon>
        <taxon>Nematoda</taxon>
        <taxon>Chromadorea</taxon>
        <taxon>Rhabditida</taxon>
        <taxon>Tylenchina</taxon>
        <taxon>Tylenchomorpha</taxon>
        <taxon>Aphelenchoidea</taxon>
        <taxon>Aphelenchoididae</taxon>
        <taxon>Bursaphelenchus</taxon>
    </lineage>
</organism>
<dbReference type="GO" id="GO:0016070">
    <property type="term" value="P:RNA metabolic process"/>
    <property type="evidence" value="ECO:0007669"/>
    <property type="project" value="UniProtKB-ARBA"/>
</dbReference>
<dbReference type="InterPro" id="IPR015943">
    <property type="entry name" value="WD40/YVTN_repeat-like_dom_sf"/>
</dbReference>
<keyword evidence="9" id="KW-1185">Reference proteome</keyword>
<evidence type="ECO:0000256" key="6">
    <source>
        <dbReference type="PROSITE-ProRule" id="PRU00221"/>
    </source>
</evidence>
<dbReference type="PANTHER" id="PTHR19861">
    <property type="entry name" value="WD40 REPEAT PROTEIN SWD2"/>
    <property type="match status" value="1"/>
</dbReference>
<evidence type="ECO:0000256" key="2">
    <source>
        <dbReference type="ARBA" id="ARBA00005616"/>
    </source>
</evidence>
<dbReference type="EMBL" id="CAJFDI010000004">
    <property type="protein sequence ID" value="CAD5225368.1"/>
    <property type="molecule type" value="Genomic_DNA"/>
</dbReference>
<comment type="similarity">
    <text evidence="2">Belongs to the WD repeat SWD2 family.</text>
</comment>
<dbReference type="Proteomes" id="UP000659654">
    <property type="component" value="Unassembled WGS sequence"/>
</dbReference>
<dbReference type="Proteomes" id="UP000582659">
    <property type="component" value="Unassembled WGS sequence"/>
</dbReference>
<keyword evidence="5" id="KW-0539">Nucleus</keyword>
<protein>
    <submittedName>
        <fullName evidence="7">(pine wood nematode) hypothetical protein</fullName>
    </submittedName>
</protein>
<dbReference type="OrthoDB" id="27537at2759"/>
<evidence type="ECO:0000256" key="4">
    <source>
        <dbReference type="ARBA" id="ARBA00022737"/>
    </source>
</evidence>
<dbReference type="SMART" id="SM00320">
    <property type="entry name" value="WD40"/>
    <property type="match status" value="5"/>
</dbReference>
<keyword evidence="4" id="KW-0677">Repeat</keyword>
<comment type="subcellular location">
    <subcellularLocation>
        <location evidence="1">Nucleus</location>
    </subcellularLocation>
</comment>
<evidence type="ECO:0000256" key="5">
    <source>
        <dbReference type="ARBA" id="ARBA00023242"/>
    </source>
</evidence>
<reference evidence="10" key="1">
    <citation type="submission" date="2016-11" db="UniProtKB">
        <authorList>
            <consortium name="WormBaseParasite"/>
        </authorList>
    </citation>
    <scope>IDENTIFICATION</scope>
</reference>
<evidence type="ECO:0000256" key="3">
    <source>
        <dbReference type="ARBA" id="ARBA00022574"/>
    </source>
</evidence>
<evidence type="ECO:0000313" key="10">
    <source>
        <dbReference type="WBParaSite" id="BXY_1041400.1"/>
    </source>
</evidence>
<dbReference type="PROSITE" id="PS50294">
    <property type="entry name" value="WD_REPEATS_REGION"/>
    <property type="match status" value="2"/>
</dbReference>
<dbReference type="PANTHER" id="PTHR19861:SF0">
    <property type="entry name" value="WD REPEAT-CONTAINING PROTEIN 82"/>
    <property type="match status" value="1"/>
</dbReference>
<dbReference type="PROSITE" id="PS50082">
    <property type="entry name" value="WD_REPEATS_2"/>
    <property type="match status" value="2"/>
</dbReference>
<evidence type="ECO:0000313" key="9">
    <source>
        <dbReference type="Proteomes" id="UP000659654"/>
    </source>
</evidence>
<dbReference type="Gene3D" id="2.130.10.10">
    <property type="entry name" value="YVTN repeat-like/Quinoprotein amine dehydrogenase"/>
    <property type="match status" value="1"/>
</dbReference>
<evidence type="ECO:0000313" key="7">
    <source>
        <dbReference type="EMBL" id="CAD5225368.1"/>
    </source>
</evidence>
<dbReference type="GO" id="GO:0003682">
    <property type="term" value="F:chromatin binding"/>
    <property type="evidence" value="ECO:0007669"/>
    <property type="project" value="TreeGrafter"/>
</dbReference>